<dbReference type="PROSITE" id="PS50086">
    <property type="entry name" value="TBC_RABGAP"/>
    <property type="match status" value="1"/>
</dbReference>
<evidence type="ECO:0000259" key="3">
    <source>
        <dbReference type="PROSITE" id="PS50086"/>
    </source>
</evidence>
<feature type="domain" description="Rab-GAP TBC" evidence="3">
    <location>
        <begin position="92"/>
        <end position="280"/>
    </location>
</feature>
<feature type="region of interest" description="Disordered" evidence="2">
    <location>
        <begin position="341"/>
        <end position="374"/>
    </location>
</feature>
<keyword evidence="5" id="KW-1185">Reference proteome</keyword>
<dbReference type="OMA" id="QICHKYL"/>
<dbReference type="InterPro" id="IPR000195">
    <property type="entry name" value="Rab-GAP-TBC_dom"/>
</dbReference>
<dbReference type="FunFam" id="1.10.8.270:FF:000007">
    <property type="entry name" value="TBC1 domain family member 10A"/>
    <property type="match status" value="1"/>
</dbReference>
<dbReference type="Gene3D" id="1.10.8.270">
    <property type="entry name" value="putative rabgap domain of human tbc1 domain family member 14 like domains"/>
    <property type="match status" value="1"/>
</dbReference>
<dbReference type="STRING" id="400727.A0A2T7PCM6"/>
<dbReference type="Pfam" id="PF00566">
    <property type="entry name" value="RabGAP-TBC"/>
    <property type="match status" value="1"/>
</dbReference>
<dbReference type="SUPFAM" id="SSF47923">
    <property type="entry name" value="Ypt/Rab-GAP domain of gyp1p"/>
    <property type="match status" value="2"/>
</dbReference>
<gene>
    <name evidence="4" type="ORF">C0Q70_06578</name>
</gene>
<sequence>MANARSDYELDGKDDADSSHNVGKSAANGFSPVQADRYGFFGGNQYTDPNEERRIPSEVLRKRELKWLDMFENWEKWMSKRFKKVKDRCRKGIPPALRARAWQYLCGSKFQMDHNKGKFEEYLQSPGDPKNNDDITKDLHRQFPNHEMFLSKGGHGQMDLFNVLKAYTIHNPHDGYCQAQAPIAAVLLMHMPAEQAFWCLVAICEKYLTSYYSPGLEAIQIDGEVLFGLLKKTSPALYKHLKKQHVEPIMYMTEWFMCIFTRNLPWSCVLRLWDMFLCEGVKVLFRVALFMMKTALGTPEKLSECPSFHETLEKLRMRQLPSELQDEEFLVKESLRLNLTERDMEKEHQKQVARRKTATKEKGGKGDLSRKKKT</sequence>
<feature type="compositionally biased region" description="Basic and acidic residues" evidence="2">
    <location>
        <begin position="341"/>
        <end position="350"/>
    </location>
</feature>
<comment type="caution">
    <text evidence="4">The sequence shown here is derived from an EMBL/GenBank/DDBJ whole genome shotgun (WGS) entry which is preliminary data.</text>
</comment>
<evidence type="ECO:0000313" key="5">
    <source>
        <dbReference type="Proteomes" id="UP000245119"/>
    </source>
</evidence>
<dbReference type="Gene3D" id="1.10.472.80">
    <property type="entry name" value="Ypt/Rab-GAP domain of gyp1p, domain 3"/>
    <property type="match status" value="1"/>
</dbReference>
<dbReference type="InterPro" id="IPR035969">
    <property type="entry name" value="Rab-GAP_TBC_sf"/>
</dbReference>
<dbReference type="FunFam" id="1.10.472.80:FF:000008">
    <property type="entry name" value="TBC1 domain family member 10A"/>
    <property type="match status" value="1"/>
</dbReference>
<organism evidence="4 5">
    <name type="scientific">Pomacea canaliculata</name>
    <name type="common">Golden apple snail</name>
    <dbReference type="NCBI Taxonomy" id="400727"/>
    <lineage>
        <taxon>Eukaryota</taxon>
        <taxon>Metazoa</taxon>
        <taxon>Spiralia</taxon>
        <taxon>Lophotrochozoa</taxon>
        <taxon>Mollusca</taxon>
        <taxon>Gastropoda</taxon>
        <taxon>Caenogastropoda</taxon>
        <taxon>Architaenioglossa</taxon>
        <taxon>Ampullarioidea</taxon>
        <taxon>Ampullariidae</taxon>
        <taxon>Pomacea</taxon>
    </lineage>
</organism>
<dbReference type="GO" id="GO:0005886">
    <property type="term" value="C:plasma membrane"/>
    <property type="evidence" value="ECO:0007669"/>
    <property type="project" value="UniProtKB-ARBA"/>
</dbReference>
<dbReference type="GO" id="GO:0005096">
    <property type="term" value="F:GTPase activator activity"/>
    <property type="evidence" value="ECO:0007669"/>
    <property type="project" value="UniProtKB-KW"/>
</dbReference>
<reference evidence="4 5" key="1">
    <citation type="submission" date="2018-04" db="EMBL/GenBank/DDBJ databases">
        <title>The genome of golden apple snail Pomacea canaliculata provides insight into stress tolerance and invasive adaptation.</title>
        <authorList>
            <person name="Liu C."/>
            <person name="Liu B."/>
            <person name="Ren Y."/>
            <person name="Zhang Y."/>
            <person name="Wang H."/>
            <person name="Li S."/>
            <person name="Jiang F."/>
            <person name="Yin L."/>
            <person name="Zhang G."/>
            <person name="Qian W."/>
            <person name="Fan W."/>
        </authorList>
    </citation>
    <scope>NUCLEOTIDE SEQUENCE [LARGE SCALE GENOMIC DNA]</scope>
    <source>
        <strain evidence="4">SZHN2017</strain>
        <tissue evidence="4">Muscle</tissue>
    </source>
</reference>
<dbReference type="Proteomes" id="UP000245119">
    <property type="component" value="Linkage Group LG4"/>
</dbReference>
<name>A0A2T7PCM6_POMCA</name>
<accession>A0A2T7PCM6</accession>
<keyword evidence="1" id="KW-0343">GTPase activation</keyword>
<dbReference type="FunFam" id="1.10.10.750:FF:000001">
    <property type="entry name" value="TBC1 domain family member 10A"/>
    <property type="match status" value="1"/>
</dbReference>
<dbReference type="EMBL" id="PZQS01000004">
    <property type="protein sequence ID" value="PVD31167.1"/>
    <property type="molecule type" value="Genomic_DNA"/>
</dbReference>
<dbReference type="Gene3D" id="1.10.10.750">
    <property type="entry name" value="Ypt/Rab-GAP domain of gyp1p, domain 1"/>
    <property type="match status" value="1"/>
</dbReference>
<dbReference type="PANTHER" id="PTHR47219">
    <property type="entry name" value="RAB GTPASE-ACTIVATING PROTEIN 1-LIKE"/>
    <property type="match status" value="1"/>
</dbReference>
<dbReference type="SMART" id="SM00164">
    <property type="entry name" value="TBC"/>
    <property type="match status" value="1"/>
</dbReference>
<dbReference type="InterPro" id="IPR050302">
    <property type="entry name" value="Rab_GAP_TBC_domain"/>
</dbReference>
<feature type="region of interest" description="Disordered" evidence="2">
    <location>
        <begin position="1"/>
        <end position="30"/>
    </location>
</feature>
<proteinExistence type="predicted"/>
<dbReference type="GO" id="GO:0031267">
    <property type="term" value="F:small GTPase binding"/>
    <property type="evidence" value="ECO:0007669"/>
    <property type="project" value="TreeGrafter"/>
</dbReference>
<feature type="compositionally biased region" description="Basic and acidic residues" evidence="2">
    <location>
        <begin position="1"/>
        <end position="18"/>
    </location>
</feature>
<protein>
    <recommendedName>
        <fullName evidence="3">Rab-GAP TBC domain-containing protein</fullName>
    </recommendedName>
</protein>
<dbReference type="OrthoDB" id="159449at2759"/>
<dbReference type="PANTHER" id="PTHR47219:SF4">
    <property type="entry name" value="TBC1 DOMAIN FAMILY MEMBER 10A"/>
    <property type="match status" value="1"/>
</dbReference>
<evidence type="ECO:0000256" key="2">
    <source>
        <dbReference type="SAM" id="MobiDB-lite"/>
    </source>
</evidence>
<dbReference type="AlphaFoldDB" id="A0A2T7PCM6"/>
<evidence type="ECO:0000313" key="4">
    <source>
        <dbReference type="EMBL" id="PVD31167.1"/>
    </source>
</evidence>
<evidence type="ECO:0000256" key="1">
    <source>
        <dbReference type="ARBA" id="ARBA00022468"/>
    </source>
</evidence>
<feature type="compositionally biased region" description="Basic and acidic residues" evidence="2">
    <location>
        <begin position="358"/>
        <end position="374"/>
    </location>
</feature>